<evidence type="ECO:0000256" key="14">
    <source>
        <dbReference type="ARBA" id="ARBA00041592"/>
    </source>
</evidence>
<comment type="caution">
    <text evidence="18">The sequence shown here is derived from an EMBL/GenBank/DDBJ whole genome shotgun (WGS) entry which is preliminary data.</text>
</comment>
<dbReference type="GO" id="GO:0044716">
    <property type="term" value="F:8-oxo-GDP phosphatase activity"/>
    <property type="evidence" value="ECO:0007669"/>
    <property type="project" value="TreeGrafter"/>
</dbReference>
<evidence type="ECO:0000256" key="11">
    <source>
        <dbReference type="ARBA" id="ARBA00036904"/>
    </source>
</evidence>
<evidence type="ECO:0000256" key="13">
    <source>
        <dbReference type="ARBA" id="ARBA00040794"/>
    </source>
</evidence>
<dbReference type="GO" id="GO:0035539">
    <property type="term" value="F:8-oxo-7,8-dihydrodeoxyguanosine triphosphate pyrophosphatase activity"/>
    <property type="evidence" value="ECO:0007669"/>
    <property type="project" value="UniProtKB-EC"/>
</dbReference>
<dbReference type="PANTHER" id="PTHR47707:SF1">
    <property type="entry name" value="NUDIX HYDROLASE FAMILY PROTEIN"/>
    <property type="match status" value="1"/>
</dbReference>
<dbReference type="InterPro" id="IPR015797">
    <property type="entry name" value="NUDIX_hydrolase-like_dom_sf"/>
</dbReference>
<evidence type="ECO:0000256" key="2">
    <source>
        <dbReference type="ARBA" id="ARBA00005582"/>
    </source>
</evidence>
<dbReference type="PROSITE" id="PS00893">
    <property type="entry name" value="NUDIX_BOX"/>
    <property type="match status" value="1"/>
</dbReference>
<evidence type="ECO:0000313" key="18">
    <source>
        <dbReference type="EMBL" id="ELA08495.1"/>
    </source>
</evidence>
<organism evidence="18 19">
    <name type="scientific">Moraxella macacae 0408225</name>
    <dbReference type="NCBI Taxonomy" id="1230338"/>
    <lineage>
        <taxon>Bacteria</taxon>
        <taxon>Pseudomonadati</taxon>
        <taxon>Pseudomonadota</taxon>
        <taxon>Gammaproteobacteria</taxon>
        <taxon>Moraxellales</taxon>
        <taxon>Moraxellaceae</taxon>
        <taxon>Moraxella</taxon>
    </lineage>
</organism>
<evidence type="ECO:0000256" key="9">
    <source>
        <dbReference type="ARBA" id="ARBA00023204"/>
    </source>
</evidence>
<evidence type="ECO:0000256" key="3">
    <source>
        <dbReference type="ARBA" id="ARBA00022457"/>
    </source>
</evidence>
<dbReference type="Pfam" id="PF02581">
    <property type="entry name" value="TMP-TENI"/>
    <property type="match status" value="1"/>
</dbReference>
<dbReference type="STRING" id="1230338.MOMA_08036"/>
<comment type="catalytic activity">
    <reaction evidence="11">
        <text>8-oxo-GTP + H2O = 8-oxo-GMP + diphosphate + H(+)</text>
        <dbReference type="Rhea" id="RHEA:67616"/>
        <dbReference type="ChEBI" id="CHEBI:15377"/>
        <dbReference type="ChEBI" id="CHEBI:15378"/>
        <dbReference type="ChEBI" id="CHEBI:33019"/>
        <dbReference type="ChEBI" id="CHEBI:143553"/>
        <dbReference type="ChEBI" id="CHEBI:145694"/>
    </reaction>
</comment>
<evidence type="ECO:0000256" key="6">
    <source>
        <dbReference type="ARBA" id="ARBA00022763"/>
    </source>
</evidence>
<dbReference type="Gene3D" id="3.90.79.10">
    <property type="entry name" value="Nucleoside Triphosphate Pyrophosphohydrolase"/>
    <property type="match status" value="1"/>
</dbReference>
<dbReference type="GO" id="GO:0006281">
    <property type="term" value="P:DNA repair"/>
    <property type="evidence" value="ECO:0007669"/>
    <property type="project" value="UniProtKB-KW"/>
</dbReference>
<keyword evidence="8" id="KW-0460">Magnesium</keyword>
<dbReference type="EC" id="3.6.1.55" evidence="12"/>
<evidence type="ECO:0000256" key="5">
    <source>
        <dbReference type="ARBA" id="ARBA00022723"/>
    </source>
</evidence>
<keyword evidence="7 18" id="KW-0378">Hydrolase</keyword>
<dbReference type="EMBL" id="ANIN01000002">
    <property type="protein sequence ID" value="ELA08495.1"/>
    <property type="molecule type" value="Genomic_DNA"/>
</dbReference>
<protein>
    <recommendedName>
        <fullName evidence="13">8-oxo-dGTP diphosphatase</fullName>
        <ecNumber evidence="12">3.6.1.55</ecNumber>
    </recommendedName>
    <alternativeName>
        <fullName evidence="16">7,8-dihydro-8-oxoguanine-triphosphatase</fullName>
    </alternativeName>
    <alternativeName>
        <fullName evidence="15">Mutator protein MutT</fullName>
    </alternativeName>
    <alternativeName>
        <fullName evidence="14">dGTP pyrophosphohydrolase</fullName>
    </alternativeName>
</protein>
<dbReference type="InterPro" id="IPR036206">
    <property type="entry name" value="ThiamineP_synth_sf"/>
</dbReference>
<comment type="similarity">
    <text evidence="2">Belongs to the Nudix hydrolase family.</text>
</comment>
<dbReference type="SUPFAM" id="SSF55811">
    <property type="entry name" value="Nudix"/>
    <property type="match status" value="1"/>
</dbReference>
<dbReference type="GO" id="GO:0046872">
    <property type="term" value="F:metal ion binding"/>
    <property type="evidence" value="ECO:0007669"/>
    <property type="project" value="UniProtKB-KW"/>
</dbReference>
<dbReference type="InterPro" id="IPR013785">
    <property type="entry name" value="Aldolase_TIM"/>
</dbReference>
<keyword evidence="3" id="KW-0515">Mutator protein</keyword>
<evidence type="ECO:0000256" key="7">
    <source>
        <dbReference type="ARBA" id="ARBA00022801"/>
    </source>
</evidence>
<dbReference type="InterPro" id="IPR047127">
    <property type="entry name" value="MutT-like"/>
</dbReference>
<reference evidence="18 19" key="1">
    <citation type="journal article" date="2013" name="Genome Announc.">
        <title>Genome Sequence of Moraxella macacae 0408225, a Novel Bacterial Species Isolated from a Cynomolgus Macaque with Epistaxis.</title>
        <authorList>
            <person name="Ladner J.T."/>
            <person name="Whitehouse C.A."/>
            <person name="Koroleva G.I."/>
            <person name="Palacios G.F."/>
        </authorList>
    </citation>
    <scope>NUCLEOTIDE SEQUENCE [LARGE SCALE GENOMIC DNA]</scope>
    <source>
        <strain evidence="18 19">0408225</strain>
    </source>
</reference>
<sequence length="337" mass="38419">MKKIQVSLAVIEFDEQFLLGFRNKNQHQGDCYEFIGGKIDNNETPKSALIREVSEEIGVDIRHNHIINMGQIWHDYVEDNNDTDKHNTKSVVLFVFKVVFTRLQFDSLQGKKGAEQQPIVWVKKADLLNKKYPLPNANTRILTWLAFANQIVIGRELAYFADDEKLKTIENWVDFYADRLPKNAHFYARLKDHHEFNHHAITKLQKMRTDVVFLLSRADALSVEIKPAVVVLTYDDFCRGFADLAKDCCYFASCHNLDDVIKINALAKTHRVVGIFLSPVKATKTHPMAKPLGFEKFQALANHAHMPVFALGGLSPKDCQIAQRYGAYGVAGIRGFE</sequence>
<dbReference type="AlphaFoldDB" id="L2F6F4"/>
<keyword evidence="6" id="KW-0227">DNA damage</keyword>
<evidence type="ECO:0000256" key="1">
    <source>
        <dbReference type="ARBA" id="ARBA00001946"/>
    </source>
</evidence>
<evidence type="ECO:0000256" key="12">
    <source>
        <dbReference type="ARBA" id="ARBA00038905"/>
    </source>
</evidence>
<keyword evidence="9" id="KW-0234">DNA repair</keyword>
<keyword evidence="4" id="KW-0235">DNA replication</keyword>
<dbReference type="eggNOG" id="COG0494">
    <property type="taxonomic scope" value="Bacteria"/>
</dbReference>
<dbReference type="Gene3D" id="3.20.20.70">
    <property type="entry name" value="Aldolase class I"/>
    <property type="match status" value="1"/>
</dbReference>
<evidence type="ECO:0000259" key="17">
    <source>
        <dbReference type="PROSITE" id="PS51462"/>
    </source>
</evidence>
<dbReference type="Pfam" id="PF00293">
    <property type="entry name" value="NUDIX"/>
    <property type="match status" value="1"/>
</dbReference>
<evidence type="ECO:0000256" key="10">
    <source>
        <dbReference type="ARBA" id="ARBA00035861"/>
    </source>
</evidence>
<dbReference type="PATRIC" id="fig|1230338.3.peg.1717"/>
<evidence type="ECO:0000256" key="4">
    <source>
        <dbReference type="ARBA" id="ARBA00022705"/>
    </source>
</evidence>
<name>L2F6F4_9GAMM</name>
<comment type="catalytic activity">
    <reaction evidence="10">
        <text>8-oxo-dGTP + H2O = 8-oxo-dGMP + diphosphate + H(+)</text>
        <dbReference type="Rhea" id="RHEA:31575"/>
        <dbReference type="ChEBI" id="CHEBI:15377"/>
        <dbReference type="ChEBI" id="CHEBI:15378"/>
        <dbReference type="ChEBI" id="CHEBI:33019"/>
        <dbReference type="ChEBI" id="CHEBI:63224"/>
        <dbReference type="ChEBI" id="CHEBI:77896"/>
        <dbReference type="EC" id="3.6.1.55"/>
    </reaction>
</comment>
<dbReference type="Proteomes" id="UP000023795">
    <property type="component" value="Unassembled WGS sequence"/>
</dbReference>
<comment type="cofactor">
    <cofactor evidence="1">
        <name>Mg(2+)</name>
        <dbReference type="ChEBI" id="CHEBI:18420"/>
    </cofactor>
</comment>
<gene>
    <name evidence="18" type="ORF">MOMA_08036</name>
</gene>
<proteinExistence type="inferred from homology"/>
<dbReference type="eggNOG" id="COG0352">
    <property type="taxonomic scope" value="Bacteria"/>
</dbReference>
<evidence type="ECO:0000256" key="15">
    <source>
        <dbReference type="ARBA" id="ARBA00041979"/>
    </source>
</evidence>
<evidence type="ECO:0000313" key="19">
    <source>
        <dbReference type="Proteomes" id="UP000023795"/>
    </source>
</evidence>
<evidence type="ECO:0000256" key="8">
    <source>
        <dbReference type="ARBA" id="ARBA00022842"/>
    </source>
</evidence>
<keyword evidence="19" id="KW-1185">Reference proteome</keyword>
<dbReference type="GO" id="GO:0044715">
    <property type="term" value="F:8-oxo-dGDP phosphatase activity"/>
    <property type="evidence" value="ECO:0007669"/>
    <property type="project" value="TreeGrafter"/>
</dbReference>
<dbReference type="PANTHER" id="PTHR47707">
    <property type="entry name" value="8-OXO-DGTP DIPHOSPHATASE"/>
    <property type="match status" value="1"/>
</dbReference>
<dbReference type="OrthoDB" id="9810648at2"/>
<dbReference type="InterPro" id="IPR000086">
    <property type="entry name" value="NUDIX_hydrolase_dom"/>
</dbReference>
<evidence type="ECO:0000256" key="16">
    <source>
        <dbReference type="ARBA" id="ARBA00042798"/>
    </source>
</evidence>
<dbReference type="GO" id="GO:0006260">
    <property type="term" value="P:DNA replication"/>
    <property type="evidence" value="ECO:0007669"/>
    <property type="project" value="UniProtKB-KW"/>
</dbReference>
<dbReference type="InterPro" id="IPR020084">
    <property type="entry name" value="NUDIX_hydrolase_CS"/>
</dbReference>
<dbReference type="PROSITE" id="PS51462">
    <property type="entry name" value="NUDIX"/>
    <property type="match status" value="1"/>
</dbReference>
<dbReference type="InterPro" id="IPR022998">
    <property type="entry name" value="ThiamineP_synth_TenI"/>
</dbReference>
<dbReference type="RefSeq" id="WP_009502053.1">
    <property type="nucleotide sequence ID" value="NZ_ANIN01000002.1"/>
</dbReference>
<feature type="domain" description="Nudix hydrolase" evidence="17">
    <location>
        <begin position="1"/>
        <end position="147"/>
    </location>
</feature>
<dbReference type="CDD" id="cd00564">
    <property type="entry name" value="TMP_TenI"/>
    <property type="match status" value="1"/>
</dbReference>
<dbReference type="SUPFAM" id="SSF51391">
    <property type="entry name" value="Thiamin phosphate synthase"/>
    <property type="match status" value="1"/>
</dbReference>
<keyword evidence="5" id="KW-0479">Metal-binding</keyword>
<accession>L2F6F4</accession>
<dbReference type="GO" id="GO:0009228">
    <property type="term" value="P:thiamine biosynthetic process"/>
    <property type="evidence" value="ECO:0007669"/>
    <property type="project" value="UniProtKB-KW"/>
</dbReference>
<dbReference type="GO" id="GO:0008413">
    <property type="term" value="F:8-oxo-7,8-dihydroguanosine triphosphate pyrophosphatase activity"/>
    <property type="evidence" value="ECO:0007669"/>
    <property type="project" value="TreeGrafter"/>
</dbReference>